<feature type="compositionally biased region" description="Basic residues" evidence="1">
    <location>
        <begin position="615"/>
        <end position="625"/>
    </location>
</feature>
<accession>A0ABR1GJW3</accession>
<feature type="compositionally biased region" description="Polar residues" evidence="1">
    <location>
        <begin position="35"/>
        <end position="61"/>
    </location>
</feature>
<feature type="region of interest" description="Disordered" evidence="1">
    <location>
        <begin position="302"/>
        <end position="368"/>
    </location>
</feature>
<feature type="compositionally biased region" description="Polar residues" evidence="1">
    <location>
        <begin position="795"/>
        <end position="813"/>
    </location>
</feature>
<feature type="compositionally biased region" description="Basic residues" evidence="1">
    <location>
        <begin position="939"/>
        <end position="949"/>
    </location>
</feature>
<organism evidence="2 3">
    <name type="scientific">Neonectria punicea</name>
    <dbReference type="NCBI Taxonomy" id="979145"/>
    <lineage>
        <taxon>Eukaryota</taxon>
        <taxon>Fungi</taxon>
        <taxon>Dikarya</taxon>
        <taxon>Ascomycota</taxon>
        <taxon>Pezizomycotina</taxon>
        <taxon>Sordariomycetes</taxon>
        <taxon>Hypocreomycetidae</taxon>
        <taxon>Hypocreales</taxon>
        <taxon>Nectriaceae</taxon>
        <taxon>Neonectria</taxon>
    </lineage>
</organism>
<feature type="region of interest" description="Disordered" evidence="1">
    <location>
        <begin position="495"/>
        <end position="547"/>
    </location>
</feature>
<feature type="region of interest" description="Disordered" evidence="1">
    <location>
        <begin position="225"/>
        <end position="283"/>
    </location>
</feature>
<feature type="compositionally biased region" description="Low complexity" evidence="1">
    <location>
        <begin position="96"/>
        <end position="107"/>
    </location>
</feature>
<evidence type="ECO:0000313" key="3">
    <source>
        <dbReference type="Proteomes" id="UP001498476"/>
    </source>
</evidence>
<feature type="compositionally biased region" description="Polar residues" evidence="1">
    <location>
        <begin position="137"/>
        <end position="152"/>
    </location>
</feature>
<proteinExistence type="predicted"/>
<feature type="compositionally biased region" description="Polar residues" evidence="1">
    <location>
        <begin position="756"/>
        <end position="767"/>
    </location>
</feature>
<feature type="region of interest" description="Disordered" evidence="1">
    <location>
        <begin position="675"/>
        <end position="853"/>
    </location>
</feature>
<sequence>MGNTPSSEGSPRPQKLSKPRQLALVPGSSDPADGSKSQHGRFSNSYLAGSAPISPTQTSPVEPTDLGIGIALAGDEIENGMAPIARPSTRRDSRRWSVVSRTQSLQSEHSRSRSSIVGPGSRPNSLVSDGGPMPPTRTESLQSLGHRGSSSFNVRNYEAQRLMTLDRDVINEFPEMVVESHSLVSEVTETTWKSSNPAHPSSAPITRSNSDVSAYMPTRRRSIIQTPGVATRAHRSPPSAKSSLHNSLPTTPSHTRHNSIESVVERTSSAPPAQFSSQPPDRVVTPCELDYQQLGGMKFGSLRIINGSPGRSPRPDATIESERDSAPARPTFRTSYSGREAPTSDRVTDPSPSPRKRLFKVPNPPEAIAEGSGELAACEETPVSENGNGLVYVTVETLDIRDDPSAKPTAERIRLELERKTLKNLNRSDSGFISSPSSESSRVAASKADSGYSSNVSLRSLRSLRSAVTDVGRKSPEKTQDKTPEQLCSEMAELRRPALSSSNTSTPVQVKIHDQPGRRATLPSIPSDHAVPVKSSSRPSLPSLNRGSRMWIPSLKASGSREFQVLRSRPRSSPDANQDPDCIMENPGDLPNLPPQLDASRDTNGGRFQRLLSVSHRKGPPKVRSNRMADGRTPPSPSRAQHLTTGADGSPKGSRLQELRDEKSKETLRTIMSVGSTDVLQSGLGRQASNPQDVATPETPERPTLKPRRRSFREATQSIAHAATALLGSTKSTSTKASKVTEEEAPRRKADAVDTARTQRNNKSGMSDQAVKRTATKPKATESRTHNQLVPAAAKSSTQASSGTRPSHHTSSAIVPYNVKKTRTPPPVSMQTRSGKQQRGKTPVEHRSTSGELATPRRLTVPRDPRRGLIHSYPPAQATPAFYGQPFDNRVISMSPQQLASLTGRQQMLWNVGSNQHPSPLPVALAGQQGVVSTPARQGQHRSHTRVRSRNTSSQQNPGQLPPRMQSIHDGNQLGQQWLQNYSPQASVQTHGMDAMMYQQYQQYQQFDHDFNQNLQQTHSRHRRAISQGAAHGHNPPFRVLHSYNSPAYRGVPIWG</sequence>
<feature type="compositionally biased region" description="Polar residues" evidence="1">
    <location>
        <begin position="950"/>
        <end position="959"/>
    </location>
</feature>
<name>A0ABR1GJW3_9HYPO</name>
<dbReference type="EMBL" id="JAZAVJ010000327">
    <property type="protein sequence ID" value="KAK7398552.1"/>
    <property type="molecule type" value="Genomic_DNA"/>
</dbReference>
<feature type="compositionally biased region" description="Polar residues" evidence="1">
    <location>
        <begin position="499"/>
        <end position="508"/>
    </location>
</feature>
<gene>
    <name evidence="2" type="ORF">QQX98_012074</name>
</gene>
<feature type="compositionally biased region" description="Polar residues" evidence="1">
    <location>
        <begin position="239"/>
        <end position="253"/>
    </location>
</feature>
<comment type="caution">
    <text evidence="2">The sequence shown here is derived from an EMBL/GenBank/DDBJ whole genome shotgun (WGS) entry which is preliminary data.</text>
</comment>
<protein>
    <submittedName>
        <fullName evidence="2">Uncharacterized protein</fullName>
    </submittedName>
</protein>
<feature type="region of interest" description="Disordered" evidence="1">
    <location>
        <begin position="1"/>
        <end position="152"/>
    </location>
</feature>
<evidence type="ECO:0000313" key="2">
    <source>
        <dbReference type="EMBL" id="KAK7398552.1"/>
    </source>
</evidence>
<feature type="compositionally biased region" description="Polar residues" evidence="1">
    <location>
        <begin position="191"/>
        <end position="212"/>
    </location>
</feature>
<feature type="region of interest" description="Disordered" evidence="1">
    <location>
        <begin position="930"/>
        <end position="969"/>
    </location>
</feature>
<feature type="compositionally biased region" description="Low complexity" evidence="1">
    <location>
        <begin position="268"/>
        <end position="280"/>
    </location>
</feature>
<feature type="region of interest" description="Disordered" evidence="1">
    <location>
        <begin position="191"/>
        <end position="213"/>
    </location>
</feature>
<evidence type="ECO:0000256" key="1">
    <source>
        <dbReference type="SAM" id="MobiDB-lite"/>
    </source>
</evidence>
<feature type="region of interest" description="Disordered" evidence="1">
    <location>
        <begin position="467"/>
        <end position="486"/>
    </location>
</feature>
<feature type="region of interest" description="Disordered" evidence="1">
    <location>
        <begin position="559"/>
        <end position="660"/>
    </location>
</feature>
<feature type="region of interest" description="Disordered" evidence="1">
    <location>
        <begin position="427"/>
        <end position="456"/>
    </location>
</feature>
<reference evidence="2 3" key="1">
    <citation type="journal article" date="2025" name="Microbiol. Resour. Announc.">
        <title>Draft genome sequences for Neonectria magnoliae and Neonectria punicea, canker pathogens of Liriodendron tulipifera and Acer saccharum in West Virginia.</title>
        <authorList>
            <person name="Petronek H.M."/>
            <person name="Kasson M.T."/>
            <person name="Metheny A.M."/>
            <person name="Stauder C.M."/>
            <person name="Lovett B."/>
            <person name="Lynch S.C."/>
            <person name="Garnas J.R."/>
            <person name="Kasson L.R."/>
            <person name="Stajich J.E."/>
        </authorList>
    </citation>
    <scope>NUCLEOTIDE SEQUENCE [LARGE SCALE GENOMIC DNA]</scope>
    <source>
        <strain evidence="2 3">NRRL 64653</strain>
    </source>
</reference>
<dbReference type="Proteomes" id="UP001498476">
    <property type="component" value="Unassembled WGS sequence"/>
</dbReference>
<feature type="compositionally biased region" description="Low complexity" evidence="1">
    <location>
        <begin position="722"/>
        <end position="738"/>
    </location>
</feature>
<feature type="compositionally biased region" description="Low complexity" evidence="1">
    <location>
        <begin position="428"/>
        <end position="456"/>
    </location>
</feature>
<keyword evidence="3" id="KW-1185">Reference proteome</keyword>
<feature type="compositionally biased region" description="Basic and acidic residues" evidence="1">
    <location>
        <begin position="471"/>
        <end position="484"/>
    </location>
</feature>
<feature type="compositionally biased region" description="Basic and acidic residues" evidence="1">
    <location>
        <begin position="739"/>
        <end position="754"/>
    </location>
</feature>
<feature type="compositionally biased region" description="Low complexity" evidence="1">
    <location>
        <begin position="535"/>
        <end position="547"/>
    </location>
</feature>